<proteinExistence type="predicted"/>
<evidence type="ECO:0000313" key="1">
    <source>
        <dbReference type="EMBL" id="MFC5449039.1"/>
    </source>
</evidence>
<dbReference type="EMBL" id="JBHSMJ010000017">
    <property type="protein sequence ID" value="MFC5449039.1"/>
    <property type="molecule type" value="Genomic_DNA"/>
</dbReference>
<name>A0ABW0K6U7_9BACL</name>
<dbReference type="Proteomes" id="UP001596044">
    <property type="component" value="Unassembled WGS sequence"/>
</dbReference>
<sequence>MPNDFYEELQNLKHDDEMRPKVLIYGIKRILEKRQRENKIKRFFKRKIKVEPKNWG</sequence>
<dbReference type="RefSeq" id="WP_377524554.1">
    <property type="nucleotide sequence ID" value="NZ_JBHSMJ010000017.1"/>
</dbReference>
<evidence type="ECO:0000313" key="2">
    <source>
        <dbReference type="Proteomes" id="UP001596044"/>
    </source>
</evidence>
<accession>A0ABW0K6U7</accession>
<comment type="caution">
    <text evidence="1">The sequence shown here is derived from an EMBL/GenBank/DDBJ whole genome shotgun (WGS) entry which is preliminary data.</text>
</comment>
<organism evidence="1 2">
    <name type="scientific">Paenibacillus aestuarii</name>
    <dbReference type="NCBI Taxonomy" id="516965"/>
    <lineage>
        <taxon>Bacteria</taxon>
        <taxon>Bacillati</taxon>
        <taxon>Bacillota</taxon>
        <taxon>Bacilli</taxon>
        <taxon>Bacillales</taxon>
        <taxon>Paenibacillaceae</taxon>
        <taxon>Paenibacillus</taxon>
    </lineage>
</organism>
<evidence type="ECO:0008006" key="3">
    <source>
        <dbReference type="Google" id="ProtNLM"/>
    </source>
</evidence>
<protein>
    <recommendedName>
        <fullName evidence="3">YqzE family protein</fullName>
    </recommendedName>
</protein>
<keyword evidence="2" id="KW-1185">Reference proteome</keyword>
<reference evidence="2" key="1">
    <citation type="journal article" date="2019" name="Int. J. Syst. Evol. Microbiol.">
        <title>The Global Catalogue of Microorganisms (GCM) 10K type strain sequencing project: providing services to taxonomists for standard genome sequencing and annotation.</title>
        <authorList>
            <consortium name="The Broad Institute Genomics Platform"/>
            <consortium name="The Broad Institute Genome Sequencing Center for Infectious Disease"/>
            <person name="Wu L."/>
            <person name="Ma J."/>
        </authorList>
    </citation>
    <scope>NUCLEOTIDE SEQUENCE [LARGE SCALE GENOMIC DNA]</scope>
    <source>
        <strain evidence="2">KACC 11904</strain>
    </source>
</reference>
<gene>
    <name evidence="1" type="ORF">ACFPOG_12260</name>
</gene>